<proteinExistence type="predicted"/>
<gene>
    <name evidence="2" type="ORF">IWX46DRAFT_614322</name>
</gene>
<dbReference type="EMBL" id="JBBPDW010000050">
    <property type="protein sequence ID" value="KAK7532652.1"/>
    <property type="molecule type" value="Genomic_DNA"/>
</dbReference>
<evidence type="ECO:0000256" key="1">
    <source>
        <dbReference type="SAM" id="SignalP"/>
    </source>
</evidence>
<keyword evidence="3" id="KW-1185">Reference proteome</keyword>
<feature type="signal peptide" evidence="1">
    <location>
        <begin position="1"/>
        <end position="19"/>
    </location>
</feature>
<protein>
    <submittedName>
        <fullName evidence="2">Uncharacterized protein</fullName>
    </submittedName>
</protein>
<keyword evidence="1" id="KW-0732">Signal</keyword>
<reference evidence="2 3" key="1">
    <citation type="submission" date="2024-04" db="EMBL/GenBank/DDBJ databases">
        <title>Phyllosticta paracitricarpa is synonymous to the EU quarantine fungus P. citricarpa based on phylogenomic analyses.</title>
        <authorList>
            <consortium name="Lawrence Berkeley National Laboratory"/>
            <person name="Van Ingen-Buijs V.A."/>
            <person name="Van Westerhoven A.C."/>
            <person name="Haridas S."/>
            <person name="Skiadas P."/>
            <person name="Martin F."/>
            <person name="Groenewald J.Z."/>
            <person name="Crous P.W."/>
            <person name="Seidl M.F."/>
        </authorList>
    </citation>
    <scope>NUCLEOTIDE SEQUENCE [LARGE SCALE GENOMIC DNA]</scope>
    <source>
        <strain evidence="2 3">CBS 122670</strain>
    </source>
</reference>
<evidence type="ECO:0000313" key="3">
    <source>
        <dbReference type="Proteomes" id="UP001365128"/>
    </source>
</evidence>
<name>A0ABR1LG09_9PEZI</name>
<organism evidence="2 3">
    <name type="scientific">Phyllosticta citricarpa</name>
    <dbReference type="NCBI Taxonomy" id="55181"/>
    <lineage>
        <taxon>Eukaryota</taxon>
        <taxon>Fungi</taxon>
        <taxon>Dikarya</taxon>
        <taxon>Ascomycota</taxon>
        <taxon>Pezizomycotina</taxon>
        <taxon>Dothideomycetes</taxon>
        <taxon>Dothideomycetes incertae sedis</taxon>
        <taxon>Botryosphaeriales</taxon>
        <taxon>Phyllostictaceae</taxon>
        <taxon>Phyllosticta</taxon>
    </lineage>
</organism>
<accession>A0ABR1LG09</accession>
<dbReference type="Proteomes" id="UP001365128">
    <property type="component" value="Unassembled WGS sequence"/>
</dbReference>
<sequence>MWVCCVLCVCCGLWAAGCGVPEVPEVGRNIYTGSCLLTYLGYNDINDNNININDDNITSLLSSPLSTLAMIASQPVSQIKIRDVTSRCASTGRPSHRHWCCCGLFGDLPSIHPSIHQPMRPLYLPTYVRTQRNATRAAGSVGWAVTLRFRSTGALRAALPSHAGQDGTVGAGG</sequence>
<evidence type="ECO:0000313" key="2">
    <source>
        <dbReference type="EMBL" id="KAK7532652.1"/>
    </source>
</evidence>
<comment type="caution">
    <text evidence="2">The sequence shown here is derived from an EMBL/GenBank/DDBJ whole genome shotgun (WGS) entry which is preliminary data.</text>
</comment>
<feature type="chain" id="PRO_5045909165" evidence="1">
    <location>
        <begin position="20"/>
        <end position="173"/>
    </location>
</feature>